<evidence type="ECO:0000313" key="1">
    <source>
        <dbReference type="EMBL" id="KAG6473278.1"/>
    </source>
</evidence>
<comment type="caution">
    <text evidence="1">The sequence shown here is derived from an EMBL/GenBank/DDBJ whole genome shotgun (WGS) entry which is preliminary data.</text>
</comment>
<gene>
    <name evidence="1" type="ORF">ZIOFF_067192</name>
</gene>
<dbReference type="PANTHER" id="PTHR33511">
    <property type="entry name" value="OS06G0632400 PROTEIN"/>
    <property type="match status" value="1"/>
</dbReference>
<accession>A0A8J5BJF9</accession>
<organism evidence="1 2">
    <name type="scientific">Zingiber officinale</name>
    <name type="common">Ginger</name>
    <name type="synonym">Amomum zingiber</name>
    <dbReference type="NCBI Taxonomy" id="94328"/>
    <lineage>
        <taxon>Eukaryota</taxon>
        <taxon>Viridiplantae</taxon>
        <taxon>Streptophyta</taxon>
        <taxon>Embryophyta</taxon>
        <taxon>Tracheophyta</taxon>
        <taxon>Spermatophyta</taxon>
        <taxon>Magnoliopsida</taxon>
        <taxon>Liliopsida</taxon>
        <taxon>Zingiberales</taxon>
        <taxon>Zingiberaceae</taxon>
        <taxon>Zingiber</taxon>
    </lineage>
</organism>
<dbReference type="AlphaFoldDB" id="A0A8J5BJF9"/>
<protein>
    <submittedName>
        <fullName evidence="1">Uncharacterized protein</fullName>
    </submittedName>
</protein>
<keyword evidence="2" id="KW-1185">Reference proteome</keyword>
<evidence type="ECO:0000313" key="2">
    <source>
        <dbReference type="Proteomes" id="UP000734854"/>
    </source>
</evidence>
<dbReference type="EMBL" id="JACMSC010000019">
    <property type="protein sequence ID" value="KAG6473278.1"/>
    <property type="molecule type" value="Genomic_DNA"/>
</dbReference>
<dbReference type="Proteomes" id="UP000734854">
    <property type="component" value="Unassembled WGS sequence"/>
</dbReference>
<reference evidence="1 2" key="1">
    <citation type="submission" date="2020-08" db="EMBL/GenBank/DDBJ databases">
        <title>Plant Genome Project.</title>
        <authorList>
            <person name="Zhang R.-G."/>
        </authorList>
    </citation>
    <scope>NUCLEOTIDE SEQUENCE [LARGE SCALE GENOMIC DNA]</scope>
    <source>
        <tissue evidence="1">Rhizome</tissue>
    </source>
</reference>
<proteinExistence type="predicted"/>
<name>A0A8J5BJF9_ZINOF</name>
<sequence length="209" mass="24153">MLAFAYCSFSAHKLNLLKKDRGTQLACSRPKGRTKMLLVIPQQLALQAILDRSVVPDNAYKAGKALYYCMHRASYLHARMHAIRNRTSNFKTIIKAAMICFFMFLIGHQSTLDDHCRRSWLYKLRERVCADTSDIYMGGKQSCACFGTSRVRESEVDWEPRSTKKIRPSDDDRGYFWFSEPDVDNKASDFIARFHASRYTEADQQAIRV</sequence>